<dbReference type="PANTHER" id="PTHR30093">
    <property type="entry name" value="GENERAL SECRETION PATHWAY PROTEIN G"/>
    <property type="match status" value="1"/>
</dbReference>
<dbReference type="Gene3D" id="3.30.700.10">
    <property type="entry name" value="Glycoprotein, Type 4 Pilin"/>
    <property type="match status" value="1"/>
</dbReference>
<name>A0A970B503_9GAMM</name>
<dbReference type="Proteomes" id="UP000653472">
    <property type="component" value="Unassembled WGS sequence"/>
</dbReference>
<organism evidence="3 4">
    <name type="scientific">Solimonas marina</name>
    <dbReference type="NCBI Taxonomy" id="2714601"/>
    <lineage>
        <taxon>Bacteria</taxon>
        <taxon>Pseudomonadati</taxon>
        <taxon>Pseudomonadota</taxon>
        <taxon>Gammaproteobacteria</taxon>
        <taxon>Nevskiales</taxon>
        <taxon>Nevskiaceae</taxon>
        <taxon>Solimonas</taxon>
    </lineage>
</organism>
<evidence type="ECO:0000313" key="4">
    <source>
        <dbReference type="Proteomes" id="UP000653472"/>
    </source>
</evidence>
<reference evidence="3" key="1">
    <citation type="submission" date="2020-03" db="EMBL/GenBank/DDBJ databases">
        <title>Solimonas marina sp. nov., isolated from deep seawater of the Pacific Ocean.</title>
        <authorList>
            <person name="Liu X."/>
            <person name="Lai Q."/>
            <person name="Sun F."/>
            <person name="Gai Y."/>
            <person name="Li G."/>
            <person name="Shao Z."/>
        </authorList>
    </citation>
    <scope>NUCLEOTIDE SEQUENCE</scope>
    <source>
        <strain evidence="3">C16B3</strain>
    </source>
</reference>
<dbReference type="GO" id="GO:0015628">
    <property type="term" value="P:protein secretion by the type II secretion system"/>
    <property type="evidence" value="ECO:0007669"/>
    <property type="project" value="InterPro"/>
</dbReference>
<evidence type="ECO:0000256" key="1">
    <source>
        <dbReference type="ARBA" id="ARBA00022481"/>
    </source>
</evidence>
<keyword evidence="4" id="KW-1185">Reference proteome</keyword>
<keyword evidence="1" id="KW-0488">Methylation</keyword>
<evidence type="ECO:0000313" key="3">
    <source>
        <dbReference type="EMBL" id="NKF21173.1"/>
    </source>
</evidence>
<dbReference type="PRINTS" id="PR00813">
    <property type="entry name" value="BCTERIALGSPG"/>
</dbReference>
<dbReference type="PANTHER" id="PTHR30093:SF47">
    <property type="entry name" value="TYPE IV PILUS NON-CORE MINOR PILIN PILE"/>
    <property type="match status" value="1"/>
</dbReference>
<dbReference type="GO" id="GO:0043683">
    <property type="term" value="P:type IV pilus assembly"/>
    <property type="evidence" value="ECO:0007669"/>
    <property type="project" value="InterPro"/>
</dbReference>
<dbReference type="RefSeq" id="WP_168146408.1">
    <property type="nucleotide sequence ID" value="NZ_JAAVXB010000001.1"/>
</dbReference>
<comment type="caution">
    <text evidence="3">The sequence shown here is derived from an EMBL/GenBank/DDBJ whole genome shotgun (WGS) entry which is preliminary data.</text>
</comment>
<keyword evidence="2" id="KW-0472">Membrane</keyword>
<dbReference type="InterPro" id="IPR031982">
    <property type="entry name" value="PilE-like"/>
</dbReference>
<dbReference type="InterPro" id="IPR012902">
    <property type="entry name" value="N_methyl_site"/>
</dbReference>
<dbReference type="InterPro" id="IPR000983">
    <property type="entry name" value="Bac_GSPG_pilin"/>
</dbReference>
<proteinExistence type="predicted"/>
<dbReference type="PROSITE" id="PS00409">
    <property type="entry name" value="PROKAR_NTER_METHYL"/>
    <property type="match status" value="1"/>
</dbReference>
<feature type="transmembrane region" description="Helical" evidence="2">
    <location>
        <begin position="6"/>
        <end position="31"/>
    </location>
</feature>
<dbReference type="SUPFAM" id="SSF54523">
    <property type="entry name" value="Pili subunits"/>
    <property type="match status" value="1"/>
</dbReference>
<keyword evidence="2" id="KW-0812">Transmembrane</keyword>
<dbReference type="GO" id="GO:0015627">
    <property type="term" value="C:type II protein secretion system complex"/>
    <property type="evidence" value="ECO:0007669"/>
    <property type="project" value="InterPro"/>
</dbReference>
<dbReference type="InterPro" id="IPR045584">
    <property type="entry name" value="Pilin-like"/>
</dbReference>
<sequence length="137" mass="14472">MRQAASGFTLIELLVTVIIVAILAAIALPAYGAYITRSQVRAAEADLVALSLNLENYYQQQLSYPSATSTTAQTEALFSGWYPAEGDNFTYTVQSSSDSAYVVAATGTGSRVAGYVITLGQDNTRTVTPPSGSSSTW</sequence>
<accession>A0A970B503</accession>
<dbReference type="NCBIfam" id="TIGR02532">
    <property type="entry name" value="IV_pilin_GFxxxE"/>
    <property type="match status" value="1"/>
</dbReference>
<gene>
    <name evidence="3" type="ORF">G7Y82_02510</name>
</gene>
<protein>
    <submittedName>
        <fullName evidence="3">Prepilin-type N-terminal cleavage/methylation domain-containing protein</fullName>
    </submittedName>
</protein>
<dbReference type="EMBL" id="JAAVXB010000001">
    <property type="protein sequence ID" value="NKF21173.1"/>
    <property type="molecule type" value="Genomic_DNA"/>
</dbReference>
<dbReference type="Pfam" id="PF07963">
    <property type="entry name" value="N_methyl"/>
    <property type="match status" value="1"/>
</dbReference>
<evidence type="ECO:0000256" key="2">
    <source>
        <dbReference type="SAM" id="Phobius"/>
    </source>
</evidence>
<dbReference type="AlphaFoldDB" id="A0A970B503"/>
<keyword evidence="2" id="KW-1133">Transmembrane helix</keyword>
<dbReference type="Pfam" id="PF16732">
    <property type="entry name" value="ComP_DUS"/>
    <property type="match status" value="1"/>
</dbReference>